<dbReference type="GO" id="GO:0005829">
    <property type="term" value="C:cytosol"/>
    <property type="evidence" value="ECO:0007669"/>
    <property type="project" value="TreeGrafter"/>
</dbReference>
<gene>
    <name evidence="2" type="ORF">RRF57_009901</name>
</gene>
<sequence length="100" mass="11007">MESHSALVHGVGLGLPSTHNEDLQESWENILDCVKTVSDSVRIAAGVLATLEVKPDRMRAALDPFLLATDIADHLVRKGVPFRETHHILGPRRRSGQVHL</sequence>
<dbReference type="InterPro" id="IPR029419">
    <property type="entry name" value="Arg_succ_lyase_C"/>
</dbReference>
<dbReference type="Gene3D" id="1.20.200.10">
    <property type="entry name" value="Fumarase/aspartase (Central domain)"/>
    <property type="match status" value="1"/>
</dbReference>
<dbReference type="Proteomes" id="UP001305414">
    <property type="component" value="Unassembled WGS sequence"/>
</dbReference>
<feature type="domain" description="Argininosuccinate lyase C-terminal" evidence="1">
    <location>
        <begin position="65"/>
        <end position="90"/>
    </location>
</feature>
<dbReference type="AlphaFoldDB" id="A0AAN7Z869"/>
<evidence type="ECO:0000259" key="1">
    <source>
        <dbReference type="Pfam" id="PF14698"/>
    </source>
</evidence>
<accession>A0AAN7Z869</accession>
<comment type="caution">
    <text evidence="2">The sequence shown here is derived from an EMBL/GenBank/DDBJ whole genome shotgun (WGS) entry which is preliminary data.</text>
</comment>
<reference evidence="2 3" key="1">
    <citation type="submission" date="2023-10" db="EMBL/GenBank/DDBJ databases">
        <title>Draft genome sequence of Xylaria bambusicola isolate GMP-LS, the root and basal stem rot pathogen of sugarcane in Indonesia.</title>
        <authorList>
            <person name="Selvaraj P."/>
            <person name="Muralishankar V."/>
            <person name="Muruganantham S."/>
            <person name="Sp S."/>
            <person name="Haryani S."/>
            <person name="Lau K.J.X."/>
            <person name="Naqvi N.I."/>
        </authorList>
    </citation>
    <scope>NUCLEOTIDE SEQUENCE [LARGE SCALE GENOMIC DNA]</scope>
    <source>
        <strain evidence="2">GMP-LS</strain>
    </source>
</reference>
<protein>
    <recommendedName>
        <fullName evidence="1">Argininosuccinate lyase C-terminal domain-containing protein</fullName>
    </recommendedName>
</protein>
<dbReference type="SUPFAM" id="SSF48557">
    <property type="entry name" value="L-aspartase-like"/>
    <property type="match status" value="1"/>
</dbReference>
<proteinExistence type="predicted"/>
<dbReference type="PANTHER" id="PTHR43814:SF1">
    <property type="entry name" value="ARGININOSUCCINATE LYASE"/>
    <property type="match status" value="1"/>
</dbReference>
<keyword evidence="3" id="KW-1185">Reference proteome</keyword>
<name>A0AAN7Z869_9PEZI</name>
<dbReference type="GO" id="GO:0004056">
    <property type="term" value="F:argininosuccinate lyase activity"/>
    <property type="evidence" value="ECO:0007669"/>
    <property type="project" value="InterPro"/>
</dbReference>
<evidence type="ECO:0000313" key="3">
    <source>
        <dbReference type="Proteomes" id="UP001305414"/>
    </source>
</evidence>
<organism evidence="2 3">
    <name type="scientific">Xylaria bambusicola</name>
    <dbReference type="NCBI Taxonomy" id="326684"/>
    <lineage>
        <taxon>Eukaryota</taxon>
        <taxon>Fungi</taxon>
        <taxon>Dikarya</taxon>
        <taxon>Ascomycota</taxon>
        <taxon>Pezizomycotina</taxon>
        <taxon>Sordariomycetes</taxon>
        <taxon>Xylariomycetidae</taxon>
        <taxon>Xylariales</taxon>
        <taxon>Xylariaceae</taxon>
        <taxon>Xylaria</taxon>
    </lineage>
</organism>
<dbReference type="EMBL" id="JAWHQM010000039">
    <property type="protein sequence ID" value="KAK5634187.1"/>
    <property type="molecule type" value="Genomic_DNA"/>
</dbReference>
<dbReference type="Pfam" id="PF14698">
    <property type="entry name" value="ASL_C2"/>
    <property type="match status" value="1"/>
</dbReference>
<evidence type="ECO:0000313" key="2">
    <source>
        <dbReference type="EMBL" id="KAK5634187.1"/>
    </source>
</evidence>
<dbReference type="InterPro" id="IPR009049">
    <property type="entry name" value="Argininosuccinate_lyase"/>
</dbReference>
<dbReference type="PANTHER" id="PTHR43814">
    <property type="entry name" value="ARGININOSUCCINATE LYASE"/>
    <property type="match status" value="1"/>
</dbReference>
<dbReference type="GO" id="GO:0042450">
    <property type="term" value="P:L-arginine biosynthetic process via ornithine"/>
    <property type="evidence" value="ECO:0007669"/>
    <property type="project" value="InterPro"/>
</dbReference>
<dbReference type="InterPro" id="IPR008948">
    <property type="entry name" value="L-Aspartase-like"/>
</dbReference>